<accession>A0A0C3QM02</accession>
<dbReference type="HOGENOM" id="CLU_3112259_0_0_1"/>
<evidence type="ECO:0000313" key="2">
    <source>
        <dbReference type="EMBL" id="KIO27779.1"/>
    </source>
</evidence>
<keyword evidence="1" id="KW-0812">Transmembrane</keyword>
<proteinExistence type="predicted"/>
<keyword evidence="1" id="KW-1133">Transmembrane helix</keyword>
<gene>
    <name evidence="2" type="ORF">M407DRAFT_232170</name>
</gene>
<reference evidence="3" key="2">
    <citation type="submission" date="2015-01" db="EMBL/GenBank/DDBJ databases">
        <title>Evolutionary Origins and Diversification of the Mycorrhizal Mutualists.</title>
        <authorList>
            <consortium name="DOE Joint Genome Institute"/>
            <consortium name="Mycorrhizal Genomics Consortium"/>
            <person name="Kohler A."/>
            <person name="Kuo A."/>
            <person name="Nagy L.G."/>
            <person name="Floudas D."/>
            <person name="Copeland A."/>
            <person name="Barry K.W."/>
            <person name="Cichocki N."/>
            <person name="Veneault-Fourrey C."/>
            <person name="LaButti K."/>
            <person name="Lindquist E.A."/>
            <person name="Lipzen A."/>
            <person name="Lundell T."/>
            <person name="Morin E."/>
            <person name="Murat C."/>
            <person name="Riley R."/>
            <person name="Ohm R."/>
            <person name="Sun H."/>
            <person name="Tunlid A."/>
            <person name="Henrissat B."/>
            <person name="Grigoriev I.V."/>
            <person name="Hibbett D.S."/>
            <person name="Martin F."/>
        </authorList>
    </citation>
    <scope>NUCLEOTIDE SEQUENCE [LARGE SCALE GENOMIC DNA]</scope>
    <source>
        <strain evidence="3">MUT 4182</strain>
    </source>
</reference>
<keyword evidence="3" id="KW-1185">Reference proteome</keyword>
<dbReference type="InterPro" id="IPR018811">
    <property type="entry name" value="MRX11"/>
</dbReference>
<dbReference type="AlphaFoldDB" id="A0A0C3QM02"/>
<dbReference type="OrthoDB" id="5580261at2759"/>
<name>A0A0C3QM02_9AGAM</name>
<protein>
    <submittedName>
        <fullName evidence="2">Uncharacterized protein</fullName>
    </submittedName>
</protein>
<feature type="transmembrane region" description="Helical" evidence="1">
    <location>
        <begin position="18"/>
        <end position="41"/>
    </location>
</feature>
<feature type="non-terminal residue" evidence="2">
    <location>
        <position position="1"/>
    </location>
</feature>
<organism evidence="2 3">
    <name type="scientific">Tulasnella calospora MUT 4182</name>
    <dbReference type="NCBI Taxonomy" id="1051891"/>
    <lineage>
        <taxon>Eukaryota</taxon>
        <taxon>Fungi</taxon>
        <taxon>Dikarya</taxon>
        <taxon>Basidiomycota</taxon>
        <taxon>Agaricomycotina</taxon>
        <taxon>Agaricomycetes</taxon>
        <taxon>Cantharellales</taxon>
        <taxon>Tulasnellaceae</taxon>
        <taxon>Tulasnella</taxon>
    </lineage>
</organism>
<dbReference type="EMBL" id="KN823003">
    <property type="protein sequence ID" value="KIO27779.1"/>
    <property type="molecule type" value="Genomic_DNA"/>
</dbReference>
<dbReference type="Proteomes" id="UP000054248">
    <property type="component" value="Unassembled WGS sequence"/>
</dbReference>
<keyword evidence="1" id="KW-0472">Membrane</keyword>
<dbReference type="Pfam" id="PF10306">
    <property type="entry name" value="FLILHELTA"/>
    <property type="match status" value="1"/>
</dbReference>
<evidence type="ECO:0000256" key="1">
    <source>
        <dbReference type="SAM" id="Phobius"/>
    </source>
</evidence>
<reference evidence="2 3" key="1">
    <citation type="submission" date="2014-04" db="EMBL/GenBank/DDBJ databases">
        <authorList>
            <consortium name="DOE Joint Genome Institute"/>
            <person name="Kuo A."/>
            <person name="Girlanda M."/>
            <person name="Perotto S."/>
            <person name="Kohler A."/>
            <person name="Nagy L.G."/>
            <person name="Floudas D."/>
            <person name="Copeland A."/>
            <person name="Barry K.W."/>
            <person name="Cichocki N."/>
            <person name="Veneault-Fourrey C."/>
            <person name="LaButti K."/>
            <person name="Lindquist E.A."/>
            <person name="Lipzen A."/>
            <person name="Lundell T."/>
            <person name="Morin E."/>
            <person name="Murat C."/>
            <person name="Sun H."/>
            <person name="Tunlid A."/>
            <person name="Henrissat B."/>
            <person name="Grigoriev I.V."/>
            <person name="Hibbett D.S."/>
            <person name="Martin F."/>
            <person name="Nordberg H.P."/>
            <person name="Cantor M.N."/>
            <person name="Hua S.X."/>
        </authorList>
    </citation>
    <scope>NUCLEOTIDE SEQUENCE [LARGE SCALE GENOMIC DNA]</scope>
    <source>
        <strain evidence="2 3">MUT 4182</strain>
    </source>
</reference>
<evidence type="ECO:0000313" key="3">
    <source>
        <dbReference type="Proteomes" id="UP000054248"/>
    </source>
</evidence>
<sequence length="51" mass="5553">QDAFNKISPRTRTPLPSLVLSFAVLHEITPIFPLFGFFFGAGSACQNGRVS</sequence>